<evidence type="ECO:0000313" key="1">
    <source>
        <dbReference type="EnsemblPlants" id="Zm00001eb070830_P001"/>
    </source>
</evidence>
<keyword evidence="2" id="KW-1185">Reference proteome</keyword>
<proteinExistence type="predicted"/>
<name>A0A804MAH2_MAIZE</name>
<dbReference type="AlphaFoldDB" id="A0A804MAH2"/>
<dbReference type="InParanoid" id="A0A804MAH2"/>
<sequence>MLEQALSLTAQTGQRGNIKLRRSRPRLLALSAQVGARQAGLSLSAPPSAARRRRAIPRSPKASGWATAACEVDDGVNCLCIQCSTDLWESG</sequence>
<protein>
    <submittedName>
        <fullName evidence="1">Uncharacterized protein</fullName>
    </submittedName>
</protein>
<reference evidence="1" key="3">
    <citation type="submission" date="2021-05" db="UniProtKB">
        <authorList>
            <consortium name="EnsemblPlants"/>
        </authorList>
    </citation>
    <scope>IDENTIFICATION</scope>
    <source>
        <strain evidence="1">cv. B73</strain>
    </source>
</reference>
<dbReference type="Gramene" id="Zm00001eb070830_T001">
    <property type="protein sequence ID" value="Zm00001eb070830_P001"/>
    <property type="gene ID" value="Zm00001eb070830"/>
</dbReference>
<reference evidence="2" key="1">
    <citation type="submission" date="2015-12" db="EMBL/GenBank/DDBJ databases">
        <title>Update maize B73 reference genome by single molecule sequencing technologies.</title>
        <authorList>
            <consortium name="Maize Genome Sequencing Project"/>
            <person name="Ware D."/>
        </authorList>
    </citation>
    <scope>NUCLEOTIDE SEQUENCE [LARGE SCALE GENOMIC DNA]</scope>
    <source>
        <strain evidence="2">cv. B73</strain>
    </source>
</reference>
<organism evidence="1 2">
    <name type="scientific">Zea mays</name>
    <name type="common">Maize</name>
    <dbReference type="NCBI Taxonomy" id="4577"/>
    <lineage>
        <taxon>Eukaryota</taxon>
        <taxon>Viridiplantae</taxon>
        <taxon>Streptophyta</taxon>
        <taxon>Embryophyta</taxon>
        <taxon>Tracheophyta</taxon>
        <taxon>Spermatophyta</taxon>
        <taxon>Magnoliopsida</taxon>
        <taxon>Liliopsida</taxon>
        <taxon>Poales</taxon>
        <taxon>Poaceae</taxon>
        <taxon>PACMAD clade</taxon>
        <taxon>Panicoideae</taxon>
        <taxon>Andropogonodae</taxon>
        <taxon>Andropogoneae</taxon>
        <taxon>Tripsacinae</taxon>
        <taxon>Zea</taxon>
    </lineage>
</organism>
<reference evidence="1" key="2">
    <citation type="submission" date="2019-07" db="EMBL/GenBank/DDBJ databases">
        <authorList>
            <person name="Seetharam A."/>
            <person name="Woodhouse M."/>
            <person name="Cannon E."/>
        </authorList>
    </citation>
    <scope>NUCLEOTIDE SEQUENCE [LARGE SCALE GENOMIC DNA]</scope>
    <source>
        <strain evidence="1">cv. B73</strain>
    </source>
</reference>
<evidence type="ECO:0000313" key="2">
    <source>
        <dbReference type="Proteomes" id="UP000007305"/>
    </source>
</evidence>
<dbReference type="Proteomes" id="UP000007305">
    <property type="component" value="Chromosome 2"/>
</dbReference>
<dbReference type="EnsemblPlants" id="Zm00001eb070830_T001">
    <property type="protein sequence ID" value="Zm00001eb070830_P001"/>
    <property type="gene ID" value="Zm00001eb070830"/>
</dbReference>
<accession>A0A804MAH2</accession>